<name>A0A7U2GWI0_CLOBO</name>
<gene>
    <name evidence="1" type="ORF">EXM69_20570</name>
</gene>
<dbReference type="AlphaFoldDB" id="A0A7U2GWI0"/>
<organism evidence="1 2">
    <name type="scientific">Clostridium botulinum</name>
    <dbReference type="NCBI Taxonomy" id="1491"/>
    <lineage>
        <taxon>Bacteria</taxon>
        <taxon>Bacillati</taxon>
        <taxon>Bacillota</taxon>
        <taxon>Clostridia</taxon>
        <taxon>Eubacteriales</taxon>
        <taxon>Clostridiaceae</taxon>
        <taxon>Clostridium</taxon>
    </lineage>
</organism>
<accession>A0A7U2GWI0</accession>
<dbReference type="Proteomes" id="UP000473887">
    <property type="component" value="Unassembled WGS sequence"/>
</dbReference>
<sequence length="60" mass="6962">MVNEIVVRIIAERIINKGENPLRKRPFELDDVTNEEYRKAVEDYIITNTADITGVEEVTQ</sequence>
<protein>
    <submittedName>
        <fullName evidence="1">Uncharacterized protein</fullName>
    </submittedName>
</protein>
<reference evidence="1 2" key="1">
    <citation type="submission" date="2019-02" db="EMBL/GenBank/DDBJ databases">
        <title>Genome sequencing of Clostridium botulinum clinical isolates.</title>
        <authorList>
            <person name="Brunt J."/>
            <person name="Van Vliet A.H.M."/>
            <person name="Stringer S.C."/>
            <person name="Grant K.A."/>
            <person name="Carter A.C."/>
            <person name="Peck M.W."/>
        </authorList>
    </citation>
    <scope>NUCLEOTIDE SEQUENCE [LARGE SCALE GENOMIC DNA]</scope>
    <source>
        <strain evidence="1 2">H142660711</strain>
    </source>
</reference>
<proteinExistence type="predicted"/>
<evidence type="ECO:0000313" key="1">
    <source>
        <dbReference type="EMBL" id="NEZ94262.1"/>
    </source>
</evidence>
<dbReference type="EMBL" id="SGKC01000087">
    <property type="protein sequence ID" value="NEZ94262.1"/>
    <property type="molecule type" value="Genomic_DNA"/>
</dbReference>
<comment type="caution">
    <text evidence="1">The sequence shown here is derived from an EMBL/GenBank/DDBJ whole genome shotgun (WGS) entry which is preliminary data.</text>
</comment>
<evidence type="ECO:0000313" key="2">
    <source>
        <dbReference type="Proteomes" id="UP000473887"/>
    </source>
</evidence>
<dbReference type="RefSeq" id="WP_004442193.1">
    <property type="nucleotide sequence ID" value="NZ_CP068960.1"/>
</dbReference>